<dbReference type="Gene3D" id="2.40.170.20">
    <property type="entry name" value="TonB-dependent receptor, beta-barrel domain"/>
    <property type="match status" value="1"/>
</dbReference>
<dbReference type="Pfam" id="PF07715">
    <property type="entry name" value="Plug"/>
    <property type="match status" value="1"/>
</dbReference>
<dbReference type="PANTHER" id="PTHR30069:SF53">
    <property type="entry name" value="COLICIN I RECEPTOR-RELATED"/>
    <property type="match status" value="1"/>
</dbReference>
<evidence type="ECO:0000313" key="16">
    <source>
        <dbReference type="Proteomes" id="UP000244890"/>
    </source>
</evidence>
<keyword evidence="9 10" id="KW-0998">Cell outer membrane</keyword>
<evidence type="ECO:0000256" key="7">
    <source>
        <dbReference type="ARBA" id="ARBA00023077"/>
    </source>
</evidence>
<evidence type="ECO:0000256" key="8">
    <source>
        <dbReference type="ARBA" id="ARBA00023136"/>
    </source>
</evidence>
<dbReference type="RefSeq" id="WP_108911326.1">
    <property type="nucleotide sequence ID" value="NZ_CP021886.1"/>
</dbReference>
<keyword evidence="3 10" id="KW-1134">Transmembrane beta strand</keyword>
<dbReference type="OrthoDB" id="5389752at2"/>
<evidence type="ECO:0000259" key="14">
    <source>
        <dbReference type="Pfam" id="PF07715"/>
    </source>
</evidence>
<comment type="similarity">
    <text evidence="10 11">Belongs to the TonB-dependent receptor family.</text>
</comment>
<dbReference type="SUPFAM" id="SSF56935">
    <property type="entry name" value="Porins"/>
    <property type="match status" value="1"/>
</dbReference>
<dbReference type="CDD" id="cd01347">
    <property type="entry name" value="ligand_gated_channel"/>
    <property type="match status" value="1"/>
</dbReference>
<dbReference type="InterPro" id="IPR036942">
    <property type="entry name" value="Beta-barrel_TonB_sf"/>
</dbReference>
<dbReference type="GO" id="GO:0015344">
    <property type="term" value="F:siderophore uptake transmembrane transporter activity"/>
    <property type="evidence" value="ECO:0007669"/>
    <property type="project" value="TreeGrafter"/>
</dbReference>
<evidence type="ECO:0000256" key="12">
    <source>
        <dbReference type="SAM" id="SignalP"/>
    </source>
</evidence>
<dbReference type="Pfam" id="PF00593">
    <property type="entry name" value="TonB_dep_Rec_b-barrel"/>
    <property type="match status" value="1"/>
</dbReference>
<dbReference type="InterPro" id="IPR039426">
    <property type="entry name" value="TonB-dep_rcpt-like"/>
</dbReference>
<keyword evidence="5 12" id="KW-0732">Signal</keyword>
<organism evidence="15 16">
    <name type="scientific">Helicobacter apodemus</name>
    <dbReference type="NCBI Taxonomy" id="135569"/>
    <lineage>
        <taxon>Bacteria</taxon>
        <taxon>Pseudomonadati</taxon>
        <taxon>Campylobacterota</taxon>
        <taxon>Epsilonproteobacteria</taxon>
        <taxon>Campylobacterales</taxon>
        <taxon>Helicobacteraceae</taxon>
        <taxon>Helicobacter</taxon>
    </lineage>
</organism>
<dbReference type="GO" id="GO:0044718">
    <property type="term" value="P:siderophore transmembrane transport"/>
    <property type="evidence" value="ECO:0007669"/>
    <property type="project" value="TreeGrafter"/>
</dbReference>
<name>A0A2U8FEF7_9HELI</name>
<dbReference type="AlphaFoldDB" id="A0A2U8FEF7"/>
<dbReference type="InterPro" id="IPR012910">
    <property type="entry name" value="Plug_dom"/>
</dbReference>
<keyword evidence="7 11" id="KW-0798">TonB box</keyword>
<comment type="subcellular location">
    <subcellularLocation>
        <location evidence="1 10">Cell outer membrane</location>
        <topology evidence="1 10">Multi-pass membrane protein</topology>
    </subcellularLocation>
</comment>
<evidence type="ECO:0000259" key="13">
    <source>
        <dbReference type="Pfam" id="PF00593"/>
    </source>
</evidence>
<evidence type="ECO:0000256" key="9">
    <source>
        <dbReference type="ARBA" id="ARBA00023237"/>
    </source>
</evidence>
<dbReference type="InterPro" id="IPR037066">
    <property type="entry name" value="Plug_dom_sf"/>
</dbReference>
<evidence type="ECO:0000256" key="6">
    <source>
        <dbReference type="ARBA" id="ARBA00023065"/>
    </source>
</evidence>
<sequence length="697" mass="76984">MKKFLNFSIALLVGGGAICSLNAAETYRLDSSVVSASGFSQDLKDAPASISVVTKEELQSRPIRDIADAIRDVPGVDVTMTKLGTYTFNIRGYGSTYVLVLIDGKRTNTVRGFQNNGFGEADNAYLPPISMIERIEVIKGPASTLYGGDAVGGVINIITKKNPSQFTGSISLETQAQQHYNVYGHMRGVSGYMAFPLSESLSLSLRGSLKSREKTELKWPTLTNPNNPNSIYASHSPGAFNIGNIGGRLNWSLNPQNNLYLDVEHYTQKTDTNNTSGALISSHRKFYRNGIVLNHDGSYGFGTTNTYLQANLTKEKGSSSKNYQTNVTTQGARVESQVYVAESRAVVPLELASFGGTTLSMGVQYLYENFKTFADNAGVLKGKNQDQNTISPYMEAEYFVTDNLILTGGLRYTQSNLFSGEYIPRGYLVYNITDWVTLKAGIAKGYKTPEAKHLSNSEFSAGAYGNPNLKPESSLNYEVGMIFDIFNYGNANITAFQTNFKDELSSDTYTDGTTLPNGIVCSNNGSDCSYRINRGKNQVRGLEVGLNSATYRGFSATANYTYTMKKYQDGVKNALGGDRVENIPKHIAMLKLNYKQGKFNSFLKTTARLDTIAISKGGGRRAIPGMDKYKDFWVVDLGMSYKMTKNSSISVVVNNLLDKNFFLPYEYKSGRNGIAYANSYQDYTERRNFWINYKMDF</sequence>
<keyword evidence="8 10" id="KW-0472">Membrane</keyword>
<evidence type="ECO:0000313" key="15">
    <source>
        <dbReference type="EMBL" id="AWI34516.1"/>
    </source>
</evidence>
<evidence type="ECO:0000256" key="2">
    <source>
        <dbReference type="ARBA" id="ARBA00022448"/>
    </source>
</evidence>
<dbReference type="PANTHER" id="PTHR30069">
    <property type="entry name" value="TONB-DEPENDENT OUTER MEMBRANE RECEPTOR"/>
    <property type="match status" value="1"/>
</dbReference>
<gene>
    <name evidence="15" type="ORF">CDV25_06865</name>
</gene>
<keyword evidence="15" id="KW-0675">Receptor</keyword>
<feature type="domain" description="TonB-dependent receptor-like beta-barrel" evidence="13">
    <location>
        <begin position="246"/>
        <end position="656"/>
    </location>
</feature>
<dbReference type="Gene3D" id="2.170.130.10">
    <property type="entry name" value="TonB-dependent receptor, plug domain"/>
    <property type="match status" value="1"/>
</dbReference>
<dbReference type="PROSITE" id="PS52016">
    <property type="entry name" value="TONB_DEPENDENT_REC_3"/>
    <property type="match status" value="1"/>
</dbReference>
<evidence type="ECO:0000256" key="10">
    <source>
        <dbReference type="PROSITE-ProRule" id="PRU01360"/>
    </source>
</evidence>
<reference evidence="15 16" key="1">
    <citation type="submission" date="2017-06" db="EMBL/GenBank/DDBJ databases">
        <title>Complete genome of Helicobacter apodemus.</title>
        <authorList>
            <person name="Cho S."/>
        </authorList>
    </citation>
    <scope>NUCLEOTIDE SEQUENCE [LARGE SCALE GENOMIC DNA]</scope>
    <source>
        <strain evidence="16">SNUVETPUB-15-01</strain>
    </source>
</reference>
<evidence type="ECO:0000256" key="1">
    <source>
        <dbReference type="ARBA" id="ARBA00004571"/>
    </source>
</evidence>
<dbReference type="EMBL" id="CP021886">
    <property type="protein sequence ID" value="AWI34516.1"/>
    <property type="molecule type" value="Genomic_DNA"/>
</dbReference>
<proteinExistence type="inferred from homology"/>
<feature type="chain" id="PRO_5016155339" evidence="12">
    <location>
        <begin position="24"/>
        <end position="697"/>
    </location>
</feature>
<evidence type="ECO:0000256" key="3">
    <source>
        <dbReference type="ARBA" id="ARBA00022452"/>
    </source>
</evidence>
<keyword evidence="6" id="KW-0406">Ion transport</keyword>
<dbReference type="InterPro" id="IPR000531">
    <property type="entry name" value="Beta-barrel_TonB"/>
</dbReference>
<evidence type="ECO:0000256" key="5">
    <source>
        <dbReference type="ARBA" id="ARBA00022729"/>
    </source>
</evidence>
<keyword evidence="4 10" id="KW-0812">Transmembrane</keyword>
<keyword evidence="2 10" id="KW-0813">Transport</keyword>
<dbReference type="GO" id="GO:0009279">
    <property type="term" value="C:cell outer membrane"/>
    <property type="evidence" value="ECO:0007669"/>
    <property type="project" value="UniProtKB-SubCell"/>
</dbReference>
<protein>
    <submittedName>
        <fullName evidence="15">TonB-dependent receptor</fullName>
    </submittedName>
</protein>
<dbReference type="KEGG" id="had:CDV25_06865"/>
<feature type="signal peptide" evidence="12">
    <location>
        <begin position="1"/>
        <end position="23"/>
    </location>
</feature>
<dbReference type="Proteomes" id="UP000244890">
    <property type="component" value="Chromosome"/>
</dbReference>
<evidence type="ECO:0000256" key="4">
    <source>
        <dbReference type="ARBA" id="ARBA00022692"/>
    </source>
</evidence>
<feature type="domain" description="TonB-dependent receptor plug" evidence="14">
    <location>
        <begin position="43"/>
        <end position="154"/>
    </location>
</feature>
<evidence type="ECO:0000256" key="11">
    <source>
        <dbReference type="RuleBase" id="RU003357"/>
    </source>
</evidence>
<accession>A0A2U8FEF7</accession>